<keyword evidence="2" id="KW-0813">Transport</keyword>
<dbReference type="PANTHER" id="PTHR33214">
    <property type="entry name" value="BIFUNCTIONAL INHIBITOR/LIPID-TRANSFER PROTEIN/SEED STORAGE 2S ALBUMIN SUPERFAMILY PROTEIN"/>
    <property type="match status" value="1"/>
</dbReference>
<evidence type="ECO:0000313" key="6">
    <source>
        <dbReference type="EMBL" id="GJN18021.1"/>
    </source>
</evidence>
<gene>
    <name evidence="6" type="primary">gb05135</name>
    <name evidence="6" type="ORF">PR202_gb05135</name>
</gene>
<dbReference type="AlphaFoldDB" id="A0AAV5E657"/>
<comment type="caution">
    <text evidence="6">The sequence shown here is derived from an EMBL/GenBank/DDBJ whole genome shotgun (WGS) entry which is preliminary data.</text>
</comment>
<dbReference type="InterPro" id="IPR036312">
    <property type="entry name" value="Bifun_inhib/LTP/seed_sf"/>
</dbReference>
<protein>
    <recommendedName>
        <fullName evidence="5">Bifunctional inhibitor/plant lipid transfer protein/seed storage helical domain-containing protein</fullName>
    </recommendedName>
</protein>
<evidence type="ECO:0000313" key="7">
    <source>
        <dbReference type="Proteomes" id="UP001054889"/>
    </source>
</evidence>
<dbReference type="PANTHER" id="PTHR33214:SF3">
    <property type="entry name" value="OS01G0691100 PROTEIN"/>
    <property type="match status" value="1"/>
</dbReference>
<reference evidence="6" key="1">
    <citation type="journal article" date="2018" name="DNA Res.">
        <title>Multiple hybrid de novo genome assembly of finger millet, an orphan allotetraploid crop.</title>
        <authorList>
            <person name="Hatakeyama M."/>
            <person name="Aluri S."/>
            <person name="Balachadran M.T."/>
            <person name="Sivarajan S.R."/>
            <person name="Patrignani A."/>
            <person name="Gruter S."/>
            <person name="Poveda L."/>
            <person name="Shimizu-Inatsugi R."/>
            <person name="Baeten J."/>
            <person name="Francoijs K.J."/>
            <person name="Nataraja K.N."/>
            <person name="Reddy Y.A.N."/>
            <person name="Phadnis S."/>
            <person name="Ravikumar R.L."/>
            <person name="Schlapbach R."/>
            <person name="Sreeman S.M."/>
            <person name="Shimizu K.K."/>
        </authorList>
    </citation>
    <scope>NUCLEOTIDE SEQUENCE</scope>
</reference>
<evidence type="ECO:0000256" key="2">
    <source>
        <dbReference type="ARBA" id="ARBA00022448"/>
    </source>
</evidence>
<dbReference type="Proteomes" id="UP001054889">
    <property type="component" value="Unassembled WGS sequence"/>
</dbReference>
<dbReference type="SUPFAM" id="SSF47699">
    <property type="entry name" value="Bifunctional inhibitor/lipid-transfer protein/seed storage 2S albumin"/>
    <property type="match status" value="1"/>
</dbReference>
<dbReference type="EMBL" id="BQKI01000073">
    <property type="protein sequence ID" value="GJN18021.1"/>
    <property type="molecule type" value="Genomic_DNA"/>
</dbReference>
<comment type="similarity">
    <text evidence="1">Belongs to the plant LTP family. B11E subfamily.</text>
</comment>
<organism evidence="6 7">
    <name type="scientific">Eleusine coracana subsp. coracana</name>
    <dbReference type="NCBI Taxonomy" id="191504"/>
    <lineage>
        <taxon>Eukaryota</taxon>
        <taxon>Viridiplantae</taxon>
        <taxon>Streptophyta</taxon>
        <taxon>Embryophyta</taxon>
        <taxon>Tracheophyta</taxon>
        <taxon>Spermatophyta</taxon>
        <taxon>Magnoliopsida</taxon>
        <taxon>Liliopsida</taxon>
        <taxon>Poales</taxon>
        <taxon>Poaceae</taxon>
        <taxon>PACMAD clade</taxon>
        <taxon>Chloridoideae</taxon>
        <taxon>Cynodonteae</taxon>
        <taxon>Eleusininae</taxon>
        <taxon>Eleusine</taxon>
    </lineage>
</organism>
<evidence type="ECO:0000259" key="5">
    <source>
        <dbReference type="Pfam" id="PF14368"/>
    </source>
</evidence>
<name>A0AAV5E657_ELECO</name>
<feature type="domain" description="Bifunctional inhibitor/plant lipid transfer protein/seed storage helical" evidence="5">
    <location>
        <begin position="8"/>
        <end position="62"/>
    </location>
</feature>
<dbReference type="InterPro" id="IPR033872">
    <property type="entry name" value="nsLTP2"/>
</dbReference>
<dbReference type="GO" id="GO:0006869">
    <property type="term" value="P:lipid transport"/>
    <property type="evidence" value="ECO:0007669"/>
    <property type="project" value="InterPro"/>
</dbReference>
<evidence type="ECO:0000256" key="3">
    <source>
        <dbReference type="ARBA" id="ARBA00023121"/>
    </source>
</evidence>
<evidence type="ECO:0000256" key="1">
    <source>
        <dbReference type="ARBA" id="ARBA00009707"/>
    </source>
</evidence>
<feature type="signal peptide" evidence="4">
    <location>
        <begin position="1"/>
        <end position="16"/>
    </location>
</feature>
<keyword evidence="4" id="KW-0732">Signal</keyword>
<dbReference type="GO" id="GO:0008289">
    <property type="term" value="F:lipid binding"/>
    <property type="evidence" value="ECO:0007669"/>
    <property type="project" value="UniProtKB-KW"/>
</dbReference>
<dbReference type="InterPro" id="IPR016140">
    <property type="entry name" value="Bifunc_inhib/LTP/seed_store"/>
</dbReference>
<dbReference type="Gene3D" id="1.10.110.10">
    <property type="entry name" value="Plant lipid-transfer and hydrophobic proteins"/>
    <property type="match status" value="1"/>
</dbReference>
<keyword evidence="3" id="KW-0446">Lipid-binding</keyword>
<accession>A0AAV5E657</accession>
<reference evidence="6" key="2">
    <citation type="submission" date="2021-12" db="EMBL/GenBank/DDBJ databases">
        <title>Resequencing data analysis of finger millet.</title>
        <authorList>
            <person name="Hatakeyama M."/>
            <person name="Aluri S."/>
            <person name="Balachadran M.T."/>
            <person name="Sivarajan S.R."/>
            <person name="Poveda L."/>
            <person name="Shimizu-Inatsugi R."/>
            <person name="Schlapbach R."/>
            <person name="Sreeman S.M."/>
            <person name="Shimizu K.K."/>
        </authorList>
    </citation>
    <scope>NUCLEOTIDE SEQUENCE</scope>
</reference>
<evidence type="ECO:0000256" key="4">
    <source>
        <dbReference type="SAM" id="SignalP"/>
    </source>
</evidence>
<proteinExistence type="inferred from homology"/>
<feature type="chain" id="PRO_5043741733" description="Bifunctional inhibitor/plant lipid transfer protein/seed storage helical domain-containing protein" evidence="4">
    <location>
        <begin position="17"/>
        <end position="142"/>
    </location>
</feature>
<sequence length="142" mass="15286">MLFLLAVVVAYPCTVASRTAPPNCDPMALRPCAPIIWGEAPSAACCSKLREQKPCLCKYRNNQYLRFLTRGDTGHPLFSAEIRLRVISPDFGGGGQFAGGSTRNTCTQAMGKATGCSAISQWGRILEEIADSSPSRRGTTKD</sequence>
<keyword evidence="7" id="KW-1185">Reference proteome</keyword>
<dbReference type="Pfam" id="PF14368">
    <property type="entry name" value="LTP_2"/>
    <property type="match status" value="1"/>
</dbReference>